<organism evidence="8">
    <name type="scientific">Marivirga arenosa</name>
    <dbReference type="NCBI Taxonomy" id="3059076"/>
    <lineage>
        <taxon>Bacteria</taxon>
        <taxon>Pseudomonadati</taxon>
        <taxon>Bacteroidota</taxon>
        <taxon>Cytophagia</taxon>
        <taxon>Cytophagales</taxon>
        <taxon>Marivirgaceae</taxon>
        <taxon>Marivirga</taxon>
    </lineage>
</organism>
<evidence type="ECO:0000313" key="8">
    <source>
        <dbReference type="EMBL" id="WNB18878.1"/>
    </source>
</evidence>
<keyword evidence="2 7" id="KW-0813">Transport</keyword>
<sequence>MFTELEGLRNSDVLSFGKLRANWSRVGNDTRPYRTRNYFEAENSFGSSPVYRYGTTLNNPQLKSETKEGLEFGTELLFFNRRIGLNASVYKDNTFDQIIPVKTSTATGFNFQYINAGNFENKGIELALNATPVDGDFRWDMNVNWAKNVNTVVELAEGIDNYTITSFFFASINATEGEAFGTIRGTNFQYKDGQKVITSDGYYAIDDSIQTIGNATPDWNLGFSNTFSYKGFSLRTLFDMQMGGDIFSLNTAFGRATGLYEETAGLNAKGNPKRDPVAEGGGVLLEGVQEDGSQNTTYAPASQWGQVWQYGSNNPAAAYVFDASYIKLRELAFSYKFPQSTLGNLPIKNLELSVVGRNLAILYSNVTHFDPEVTRSSGNAQGYESGTYPTPRTYGFNVKFNF</sequence>
<evidence type="ECO:0000256" key="2">
    <source>
        <dbReference type="ARBA" id="ARBA00022448"/>
    </source>
</evidence>
<dbReference type="Proteomes" id="UP001232019">
    <property type="component" value="Chromosome"/>
</dbReference>
<name>A0AA52F1D7_9BACT</name>
<keyword evidence="5 7" id="KW-0472">Membrane</keyword>
<keyword evidence="8" id="KW-0675">Receptor</keyword>
<dbReference type="AlphaFoldDB" id="A0AA52F1D7"/>
<protein>
    <submittedName>
        <fullName evidence="8">TonB-dependent receptor</fullName>
    </submittedName>
</protein>
<comment type="similarity">
    <text evidence="7">Belongs to the TonB-dependent receptor family.</text>
</comment>
<dbReference type="Gene3D" id="2.40.170.20">
    <property type="entry name" value="TonB-dependent receptor, beta-barrel domain"/>
    <property type="match status" value="1"/>
</dbReference>
<accession>A0AA52F1D7</accession>
<evidence type="ECO:0000256" key="6">
    <source>
        <dbReference type="ARBA" id="ARBA00023237"/>
    </source>
</evidence>
<dbReference type="KEGG" id="marp:QYS47_33225"/>
<evidence type="ECO:0000256" key="3">
    <source>
        <dbReference type="ARBA" id="ARBA00022452"/>
    </source>
</evidence>
<dbReference type="InterPro" id="IPR039426">
    <property type="entry name" value="TonB-dep_rcpt-like"/>
</dbReference>
<proteinExistence type="inferred from homology"/>
<evidence type="ECO:0000256" key="5">
    <source>
        <dbReference type="ARBA" id="ARBA00023136"/>
    </source>
</evidence>
<evidence type="ECO:0000256" key="4">
    <source>
        <dbReference type="ARBA" id="ARBA00022692"/>
    </source>
</evidence>
<comment type="subcellular location">
    <subcellularLocation>
        <location evidence="1 7">Cell outer membrane</location>
        <topology evidence="1 7">Multi-pass membrane protein</topology>
    </subcellularLocation>
</comment>
<gene>
    <name evidence="8" type="ORF">QYS47_33225</name>
</gene>
<dbReference type="SUPFAM" id="SSF56935">
    <property type="entry name" value="Porins"/>
    <property type="match status" value="1"/>
</dbReference>
<reference evidence="8" key="1">
    <citation type="submission" date="2023-08" db="EMBL/GenBank/DDBJ databases">
        <title>Comparative genomics and taxonomic characterization of three novel marine species of genus Marivirga.</title>
        <authorList>
            <person name="Muhammad N."/>
            <person name="Kim S.-G."/>
        </authorList>
    </citation>
    <scope>NUCLEOTIDE SEQUENCE</scope>
    <source>
        <strain evidence="8">BKB1-2</strain>
    </source>
</reference>
<keyword evidence="4 7" id="KW-0812">Transmembrane</keyword>
<dbReference type="GO" id="GO:0009279">
    <property type="term" value="C:cell outer membrane"/>
    <property type="evidence" value="ECO:0007669"/>
    <property type="project" value="UniProtKB-SubCell"/>
</dbReference>
<evidence type="ECO:0000256" key="1">
    <source>
        <dbReference type="ARBA" id="ARBA00004571"/>
    </source>
</evidence>
<evidence type="ECO:0000256" key="7">
    <source>
        <dbReference type="PROSITE-ProRule" id="PRU01360"/>
    </source>
</evidence>
<dbReference type="EMBL" id="CP129968">
    <property type="protein sequence ID" value="WNB18878.1"/>
    <property type="molecule type" value="Genomic_DNA"/>
</dbReference>
<dbReference type="InterPro" id="IPR036942">
    <property type="entry name" value="Beta-barrel_TonB_sf"/>
</dbReference>
<keyword evidence="6 7" id="KW-0998">Cell outer membrane</keyword>
<dbReference type="PROSITE" id="PS52016">
    <property type="entry name" value="TONB_DEPENDENT_REC_3"/>
    <property type="match status" value="1"/>
</dbReference>
<keyword evidence="3 7" id="KW-1134">Transmembrane beta strand</keyword>